<feature type="region of interest" description="Disordered" evidence="1">
    <location>
        <begin position="108"/>
        <end position="150"/>
    </location>
</feature>
<dbReference type="Proteomes" id="UP000240883">
    <property type="component" value="Unassembled WGS sequence"/>
</dbReference>
<feature type="compositionally biased region" description="Basic and acidic residues" evidence="1">
    <location>
        <begin position="108"/>
        <end position="138"/>
    </location>
</feature>
<dbReference type="EMBL" id="KZ678131">
    <property type="protein sequence ID" value="PSN71404.1"/>
    <property type="molecule type" value="Genomic_DNA"/>
</dbReference>
<dbReference type="InterPro" id="IPR022093">
    <property type="entry name" value="Rad26-like_helical"/>
</dbReference>
<reference evidence="5 6" key="1">
    <citation type="journal article" date="2018" name="Front. Microbiol.">
        <title>Genome-Wide Analysis of Corynespora cassiicola Leaf Fall Disease Putative Effectors.</title>
        <authorList>
            <person name="Lopez D."/>
            <person name="Ribeiro S."/>
            <person name="Label P."/>
            <person name="Fumanal B."/>
            <person name="Venisse J.S."/>
            <person name="Kohler A."/>
            <person name="de Oliveira R.R."/>
            <person name="Labutti K."/>
            <person name="Lipzen A."/>
            <person name="Lail K."/>
            <person name="Bauer D."/>
            <person name="Ohm R.A."/>
            <person name="Barry K.W."/>
            <person name="Spatafora J."/>
            <person name="Grigoriev I.V."/>
            <person name="Martin F.M."/>
            <person name="Pujade-Renaud V."/>
        </authorList>
    </citation>
    <scope>NUCLEOTIDE SEQUENCE [LARGE SCALE GENOMIC DNA]</scope>
    <source>
        <strain evidence="5 6">Philippines</strain>
    </source>
</reference>
<feature type="compositionally biased region" description="Acidic residues" evidence="1">
    <location>
        <begin position="1"/>
        <end position="17"/>
    </location>
</feature>
<dbReference type="Pfam" id="PF12331">
    <property type="entry name" value="Rad26-like_helical_rpts"/>
    <property type="match status" value="1"/>
</dbReference>
<evidence type="ECO:0000259" key="2">
    <source>
        <dbReference type="Pfam" id="PF12331"/>
    </source>
</evidence>
<dbReference type="InterPro" id="IPR048379">
    <property type="entry name" value="Rad26-like_C"/>
</dbReference>
<name>A0A2T2P149_CORCC</name>
<feature type="region of interest" description="Disordered" evidence="1">
    <location>
        <begin position="182"/>
        <end position="256"/>
    </location>
</feature>
<evidence type="ECO:0000259" key="4">
    <source>
        <dbReference type="Pfam" id="PF21048"/>
    </source>
</evidence>
<evidence type="ECO:0000256" key="1">
    <source>
        <dbReference type="SAM" id="MobiDB-lite"/>
    </source>
</evidence>
<sequence>MADDDDDFGFSDHDFDDLPANTLHELEETAIRATQRQPSALGSDYGLDDDGDEVVNLNDAAPRQHQRHHDAYEGGGQEQPRQSQVDIHQLLLRIKKLEQEKLRLNRDLQGERSKTLSKSGEADTLRRRAETAARENEQRLQALQQSHHEAVTNIKTELEKMRREREQAQTNNMFLEHDLAREADRTRKTRKAVSSRPRPANTAVSPGGTPKRAQKTLPLRDGFDDEDMIMASPTKTREKSRVSTPKQAGKRKRNVADQSPIAVLQLSEPRERPKALDAMTSFEQSQEAAPLRNLWGDDRRFALLHRLLSHRSSNGTDRILEALTLYALPSQPHKRLSSLVHDSLSAPQLSADVHKLALRICHTFLSLWKQCLDEKYYTPLYLILDALHFVLAWESSKTAVAITEQALPLIIASVDLITIPIGRAAKREVKDIGDLYSPDQRKITSEIDVARCLQLLYLIAASCLSCTSPDAIARFWRAMPSDFVLILLIKEQPLPYITLMLRVLGTSALPASLGPMVAQGGDSQAKREADLVHRLTNLLSETLQPIPDPEAPDAVEVRAVDMWNLRLQTLDVLTQFSIQEYGSARLANHRSCIGRLIKFLDFSIAFLYSEPLSPTQKQKVAGINSAMKLIYHLVKGNNGFDIKTKLVGILGGHHAYLVALTRLAFSDGLVLEAGIEDAVVDMAHSILDEGLSLEEGEGLVQVFSSGNSA</sequence>
<protein>
    <recommendedName>
        <fullName evidence="7">DNA repair protein Rad26</fullName>
    </recommendedName>
</protein>
<dbReference type="InterPro" id="IPR048380">
    <property type="entry name" value="Rad26-like_N"/>
</dbReference>
<proteinExistence type="predicted"/>
<dbReference type="Pfam" id="PF21048">
    <property type="entry name" value="Rad26-like_N"/>
    <property type="match status" value="1"/>
</dbReference>
<dbReference type="Pfam" id="PF21046">
    <property type="entry name" value="Rad26-like_C"/>
    <property type="match status" value="1"/>
</dbReference>
<feature type="domain" description="Rad26-like helical repeats" evidence="2">
    <location>
        <begin position="409"/>
        <end position="634"/>
    </location>
</feature>
<evidence type="ECO:0000313" key="6">
    <source>
        <dbReference type="Proteomes" id="UP000240883"/>
    </source>
</evidence>
<evidence type="ECO:0000259" key="3">
    <source>
        <dbReference type="Pfam" id="PF21046"/>
    </source>
</evidence>
<dbReference type="STRING" id="1448308.A0A2T2P149"/>
<gene>
    <name evidence="5" type="ORF">BS50DRAFT_486187</name>
</gene>
<feature type="domain" description="Rad26-like N-terminal" evidence="4">
    <location>
        <begin position="303"/>
        <end position="348"/>
    </location>
</feature>
<evidence type="ECO:0000313" key="5">
    <source>
        <dbReference type="EMBL" id="PSN71404.1"/>
    </source>
</evidence>
<dbReference type="AlphaFoldDB" id="A0A2T2P149"/>
<organism evidence="5 6">
    <name type="scientific">Corynespora cassiicola Philippines</name>
    <dbReference type="NCBI Taxonomy" id="1448308"/>
    <lineage>
        <taxon>Eukaryota</taxon>
        <taxon>Fungi</taxon>
        <taxon>Dikarya</taxon>
        <taxon>Ascomycota</taxon>
        <taxon>Pezizomycotina</taxon>
        <taxon>Dothideomycetes</taxon>
        <taxon>Pleosporomycetidae</taxon>
        <taxon>Pleosporales</taxon>
        <taxon>Corynesporascaceae</taxon>
        <taxon>Corynespora</taxon>
    </lineage>
</organism>
<feature type="domain" description="Rad26-like C-terminal" evidence="3">
    <location>
        <begin position="640"/>
        <end position="703"/>
    </location>
</feature>
<keyword evidence="6" id="KW-1185">Reference proteome</keyword>
<accession>A0A2T2P149</accession>
<evidence type="ECO:0008006" key="7">
    <source>
        <dbReference type="Google" id="ProtNLM"/>
    </source>
</evidence>
<dbReference type="OrthoDB" id="5245063at2759"/>
<feature type="region of interest" description="Disordered" evidence="1">
    <location>
        <begin position="1"/>
        <end position="84"/>
    </location>
</feature>